<accession>A0A401UFL2</accession>
<protein>
    <submittedName>
        <fullName evidence="2">Crp/Fnr family transcriptional regulator</fullName>
    </submittedName>
</protein>
<gene>
    <name evidence="2" type="ORF">SanaruYs_39540</name>
</gene>
<dbReference type="InterPro" id="IPR014710">
    <property type="entry name" value="RmlC-like_jellyroll"/>
</dbReference>
<sequence length="208" mass="24059">MVNRHKDSNLKFAELQDKIMQQLIELLLQYSPLTKQQIELIGSKTEIRKLKTGDYFSEAGRTANEVGFVTQGIFRVCYYSKDGNEITRYFIDENNFLVDLNSYTYQIPSSEYIQAVTDVELVVFKRKDLTDIANTIVGWDKITNQITTKAFLDKVNRISPMLAEDATTRYKKFLDQFPKLALRIPLSYLASYLGITQQSLSRIRKNIS</sequence>
<keyword evidence="3" id="KW-1185">Reference proteome</keyword>
<dbReference type="CDD" id="cd00038">
    <property type="entry name" value="CAP_ED"/>
    <property type="match status" value="1"/>
</dbReference>
<dbReference type="SUPFAM" id="SSF51206">
    <property type="entry name" value="cAMP-binding domain-like"/>
    <property type="match status" value="1"/>
</dbReference>
<proteinExistence type="predicted"/>
<name>A0A401UFL2_9BACT</name>
<feature type="domain" description="Cyclic nucleotide-binding" evidence="1">
    <location>
        <begin position="29"/>
        <end position="132"/>
    </location>
</feature>
<reference evidence="2 3" key="1">
    <citation type="submission" date="2018-11" db="EMBL/GenBank/DDBJ databases">
        <title>Chryseotalea sanarue gen. nov., sp., nov., a member of the family Cytophagaceae, isolated from a brackish lake in Hamamatsu Japan.</title>
        <authorList>
            <person name="Maejima Y."/>
            <person name="Iino T."/>
            <person name="Muraguchi Y."/>
            <person name="Fukuda K."/>
            <person name="Ohkuma M."/>
            <person name="Moriuchi R."/>
            <person name="Dohra H."/>
            <person name="Kimbara K."/>
            <person name="Shintani M."/>
        </authorList>
    </citation>
    <scope>NUCLEOTIDE SEQUENCE [LARGE SCALE GENOMIC DNA]</scope>
    <source>
        <strain evidence="2 3">Ys</strain>
    </source>
</reference>
<comment type="caution">
    <text evidence="2">The sequence shown here is derived from an EMBL/GenBank/DDBJ whole genome shotgun (WGS) entry which is preliminary data.</text>
</comment>
<evidence type="ECO:0000313" key="3">
    <source>
        <dbReference type="Proteomes" id="UP000288227"/>
    </source>
</evidence>
<dbReference type="InterPro" id="IPR018490">
    <property type="entry name" value="cNMP-bd_dom_sf"/>
</dbReference>
<evidence type="ECO:0000259" key="1">
    <source>
        <dbReference type="PROSITE" id="PS50042"/>
    </source>
</evidence>
<dbReference type="AlphaFoldDB" id="A0A401UFL2"/>
<dbReference type="EMBL" id="BHXQ01000013">
    <property type="protein sequence ID" value="GCC53709.1"/>
    <property type="molecule type" value="Genomic_DNA"/>
</dbReference>
<dbReference type="Gene3D" id="2.60.120.10">
    <property type="entry name" value="Jelly Rolls"/>
    <property type="match status" value="1"/>
</dbReference>
<evidence type="ECO:0000313" key="2">
    <source>
        <dbReference type="EMBL" id="GCC53709.1"/>
    </source>
</evidence>
<organism evidence="2 3">
    <name type="scientific">Chryseotalea sanaruensis</name>
    <dbReference type="NCBI Taxonomy" id="2482724"/>
    <lineage>
        <taxon>Bacteria</taxon>
        <taxon>Pseudomonadati</taxon>
        <taxon>Bacteroidota</taxon>
        <taxon>Cytophagia</taxon>
        <taxon>Cytophagales</taxon>
        <taxon>Chryseotaleaceae</taxon>
        <taxon>Chryseotalea</taxon>
    </lineage>
</organism>
<dbReference type="Proteomes" id="UP000288227">
    <property type="component" value="Unassembled WGS sequence"/>
</dbReference>
<dbReference type="Pfam" id="PF00027">
    <property type="entry name" value="cNMP_binding"/>
    <property type="match status" value="1"/>
</dbReference>
<dbReference type="InterPro" id="IPR000595">
    <property type="entry name" value="cNMP-bd_dom"/>
</dbReference>
<dbReference type="PROSITE" id="PS50042">
    <property type="entry name" value="CNMP_BINDING_3"/>
    <property type="match status" value="1"/>
</dbReference>